<comment type="caution">
    <text evidence="1">The sequence shown here is derived from an EMBL/GenBank/DDBJ whole genome shotgun (WGS) entry which is preliminary data.</text>
</comment>
<dbReference type="RefSeq" id="WP_310069249.1">
    <property type="nucleotide sequence ID" value="NZ_JAVDVX010000001.1"/>
</dbReference>
<reference evidence="1 2" key="1">
    <citation type="submission" date="2023-07" db="EMBL/GenBank/DDBJ databases">
        <title>Sorghum-associated microbial communities from plants grown in Nebraska, USA.</title>
        <authorList>
            <person name="Schachtman D."/>
        </authorList>
    </citation>
    <scope>NUCLEOTIDE SEQUENCE [LARGE SCALE GENOMIC DNA]</scope>
    <source>
        <strain evidence="1 2">BE190</strain>
    </source>
</reference>
<proteinExistence type="predicted"/>
<sequence length="112" mass="12395">MMNASSELHFYLTLEQSSLLLEALVEQPFKKVFDIIGQLNHQAQQFYQTGAVQHAPALFVISASDFSVCVQALGELPYNRVCTLVNYLHQQLQAQHATDAKQNANSLASGSQ</sequence>
<evidence type="ECO:0000313" key="2">
    <source>
        <dbReference type="Proteomes" id="UP001253595"/>
    </source>
</evidence>
<dbReference type="Proteomes" id="UP001253595">
    <property type="component" value="Unassembled WGS sequence"/>
</dbReference>
<evidence type="ECO:0000313" key="1">
    <source>
        <dbReference type="EMBL" id="MDR7088937.1"/>
    </source>
</evidence>
<organism evidence="1 2">
    <name type="scientific">Cellvibrio fibrivorans</name>
    <dbReference type="NCBI Taxonomy" id="126350"/>
    <lineage>
        <taxon>Bacteria</taxon>
        <taxon>Pseudomonadati</taxon>
        <taxon>Pseudomonadota</taxon>
        <taxon>Gammaproteobacteria</taxon>
        <taxon>Cellvibrionales</taxon>
        <taxon>Cellvibrionaceae</taxon>
        <taxon>Cellvibrio</taxon>
    </lineage>
</organism>
<keyword evidence="2" id="KW-1185">Reference proteome</keyword>
<name>A0ABU1UUS8_9GAMM</name>
<accession>A0ABU1UUS8</accession>
<dbReference type="EMBL" id="JAVDVX010000001">
    <property type="protein sequence ID" value="MDR7088937.1"/>
    <property type="molecule type" value="Genomic_DNA"/>
</dbReference>
<protein>
    <submittedName>
        <fullName evidence="1">Uncharacterized protein</fullName>
    </submittedName>
</protein>
<gene>
    <name evidence="1" type="ORF">J2X05_000940</name>
</gene>